<dbReference type="Pfam" id="PF16344">
    <property type="entry name" value="FecR_C"/>
    <property type="match status" value="1"/>
</dbReference>
<dbReference type="Proteomes" id="UP000323717">
    <property type="component" value="Unassembled WGS sequence"/>
</dbReference>
<evidence type="ECO:0000313" key="10">
    <source>
        <dbReference type="Proteomes" id="UP000323717"/>
    </source>
</evidence>
<keyword evidence="1" id="KW-1133">Transmembrane helix</keyword>
<dbReference type="PANTHER" id="PTHR30273:SF2">
    <property type="entry name" value="PROTEIN FECR"/>
    <property type="match status" value="1"/>
</dbReference>
<keyword evidence="1" id="KW-0812">Transmembrane</keyword>
<evidence type="ECO:0000259" key="3">
    <source>
        <dbReference type="Pfam" id="PF16344"/>
    </source>
</evidence>
<dbReference type="PANTHER" id="PTHR30273">
    <property type="entry name" value="PERIPLASMIC SIGNAL SENSOR AND SIGMA FACTOR ACTIVATOR FECR-RELATED"/>
    <property type="match status" value="1"/>
</dbReference>
<dbReference type="Proteomes" id="UP000183670">
    <property type="component" value="Unassembled WGS sequence"/>
</dbReference>
<accession>A0A1G6G6Y9</accession>
<evidence type="ECO:0000313" key="9">
    <source>
        <dbReference type="Proteomes" id="UP000266492"/>
    </source>
</evidence>
<reference evidence="10 11" key="3">
    <citation type="journal article" date="2019" name="Nat. Med.">
        <title>A library of human gut bacterial isolates paired with longitudinal multiomics data enables mechanistic microbiome research.</title>
        <authorList>
            <person name="Poyet M."/>
            <person name="Groussin M."/>
            <person name="Gibbons S.M."/>
            <person name="Avila-Pacheco J."/>
            <person name="Jiang X."/>
            <person name="Kearney S.M."/>
            <person name="Perrotta A.R."/>
            <person name="Berdy B."/>
            <person name="Zhao S."/>
            <person name="Lieberman T.D."/>
            <person name="Swanson P.K."/>
            <person name="Smith M."/>
            <person name="Roesemann S."/>
            <person name="Alexander J.E."/>
            <person name="Rich S.A."/>
            <person name="Livny J."/>
            <person name="Vlamakis H."/>
            <person name="Clish C."/>
            <person name="Bullock K."/>
            <person name="Deik A."/>
            <person name="Scott J."/>
            <person name="Pierce K.A."/>
            <person name="Xavier R.J."/>
            <person name="Alm E.J."/>
        </authorList>
    </citation>
    <scope>NUCLEOTIDE SEQUENCE [LARGE SCALE GENOMIC DNA]</scope>
    <source>
        <strain evidence="4 10">BIOML-A163</strain>
        <strain evidence="5 11">BIOML-A41</strain>
    </source>
</reference>
<dbReference type="RefSeq" id="WP_008646404.1">
    <property type="nucleotide sequence ID" value="NZ_CAAKNR010000171.1"/>
</dbReference>
<reference evidence="7 8" key="1">
    <citation type="submission" date="2016-10" db="EMBL/GenBank/DDBJ databases">
        <authorList>
            <person name="de Groot N.N."/>
        </authorList>
    </citation>
    <scope>NUCLEOTIDE SEQUENCE [LARGE SCALE GENOMIC DNA]</scope>
    <source>
        <strain evidence="7 8">NLAE-zl-C500</strain>
    </source>
</reference>
<evidence type="ECO:0000313" key="5">
    <source>
        <dbReference type="EMBL" id="KAA4543307.1"/>
    </source>
</evidence>
<dbReference type="InterPro" id="IPR006860">
    <property type="entry name" value="FecR"/>
</dbReference>
<dbReference type="GO" id="GO:0016989">
    <property type="term" value="F:sigma factor antagonist activity"/>
    <property type="evidence" value="ECO:0007669"/>
    <property type="project" value="TreeGrafter"/>
</dbReference>
<feature type="domain" description="Protein FecR C-terminal" evidence="3">
    <location>
        <begin position="258"/>
        <end position="324"/>
    </location>
</feature>
<dbReference type="Gene3D" id="2.60.120.1440">
    <property type="match status" value="1"/>
</dbReference>
<keyword evidence="1" id="KW-0472">Membrane</keyword>
<proteinExistence type="predicted"/>
<dbReference type="EMBL" id="QRVZ01000002">
    <property type="protein sequence ID" value="RGS87649.1"/>
    <property type="molecule type" value="Genomic_DNA"/>
</dbReference>
<organism evidence="7 8">
    <name type="scientific">Bacteroides ovatus</name>
    <dbReference type="NCBI Taxonomy" id="28116"/>
    <lineage>
        <taxon>Bacteria</taxon>
        <taxon>Pseudomonadati</taxon>
        <taxon>Bacteroidota</taxon>
        <taxon>Bacteroidia</taxon>
        <taxon>Bacteroidales</taxon>
        <taxon>Bacteroidaceae</taxon>
        <taxon>Bacteroides</taxon>
    </lineage>
</organism>
<evidence type="ECO:0000259" key="2">
    <source>
        <dbReference type="Pfam" id="PF04773"/>
    </source>
</evidence>
<dbReference type="Pfam" id="PF04773">
    <property type="entry name" value="FecR"/>
    <property type="match status" value="1"/>
</dbReference>
<dbReference type="PIRSF" id="PIRSF018266">
    <property type="entry name" value="FecR"/>
    <property type="match status" value="1"/>
</dbReference>
<evidence type="ECO:0000313" key="4">
    <source>
        <dbReference type="EMBL" id="KAA3952136.1"/>
    </source>
</evidence>
<evidence type="ECO:0000313" key="8">
    <source>
        <dbReference type="Proteomes" id="UP000183670"/>
    </source>
</evidence>
<protein>
    <submittedName>
        <fullName evidence="4">DUF4974 domain-containing protein</fullName>
    </submittedName>
    <submittedName>
        <fullName evidence="7">FecR family protein</fullName>
    </submittedName>
</protein>
<dbReference type="AlphaFoldDB" id="A0A1G6G6Y9"/>
<dbReference type="Gene3D" id="3.55.50.30">
    <property type="match status" value="1"/>
</dbReference>
<reference evidence="6 9" key="2">
    <citation type="submission" date="2018-08" db="EMBL/GenBank/DDBJ databases">
        <title>A genome reference for cultivated species of the human gut microbiota.</title>
        <authorList>
            <person name="Zou Y."/>
            <person name="Xue W."/>
            <person name="Luo G."/>
        </authorList>
    </citation>
    <scope>NUCLEOTIDE SEQUENCE [LARGE SCALE GENOMIC DNA]</scope>
    <source>
        <strain evidence="6 9">AF20-9LB</strain>
    </source>
</reference>
<dbReference type="EMBL" id="FMYE01000027">
    <property type="protein sequence ID" value="SDB77752.1"/>
    <property type="molecule type" value="Genomic_DNA"/>
</dbReference>
<dbReference type="InterPro" id="IPR012373">
    <property type="entry name" value="Ferrdict_sens_TM"/>
</dbReference>
<evidence type="ECO:0000256" key="1">
    <source>
        <dbReference type="SAM" id="Phobius"/>
    </source>
</evidence>
<sequence>MEDIYIIISKYLLGTASPQEEKEIMEWRNADAGHEQEFQELCESWQIAHAGIHPVIPDKERVWGKIMSNLNLVKPVKMYTRRLLYRAVGIAAMLALVLGFSLSLLVSEEEEVGLVSFTAPVGQKAEVSLPDGTKVWLNSGSTLTYSTDYAKDRRSVKLNGQAFFDVVRDSKRQFDVSVGDVKVLVHGTAFDVNGYGDHSELEVVLLRGHVTVVSALTDKLLADMKPNQKAIIPLREMEKCKLAACDAEVESVWRLGKLKIENENLQEIVQKMERWYGIKIQLHDVPENKRYWMTIKTESLREMLEIINRVTPITYTINGEEVSITGRK</sequence>
<dbReference type="EMBL" id="VWGP01000001">
    <property type="protein sequence ID" value="KAA4543307.1"/>
    <property type="molecule type" value="Genomic_DNA"/>
</dbReference>
<dbReference type="Proteomes" id="UP000478493">
    <property type="component" value="Unassembled WGS sequence"/>
</dbReference>
<dbReference type="InterPro" id="IPR032508">
    <property type="entry name" value="FecR_C"/>
</dbReference>
<evidence type="ECO:0000313" key="11">
    <source>
        <dbReference type="Proteomes" id="UP000478493"/>
    </source>
</evidence>
<name>A0A1G6G6Y9_BACOV</name>
<dbReference type="EMBL" id="VWLE01000117">
    <property type="protein sequence ID" value="KAA3952136.1"/>
    <property type="molecule type" value="Genomic_DNA"/>
</dbReference>
<feature type="transmembrane region" description="Helical" evidence="1">
    <location>
        <begin position="83"/>
        <end position="106"/>
    </location>
</feature>
<dbReference type="Proteomes" id="UP000266492">
    <property type="component" value="Unassembled WGS sequence"/>
</dbReference>
<feature type="domain" description="FecR protein" evidence="2">
    <location>
        <begin position="120"/>
        <end position="210"/>
    </location>
</feature>
<gene>
    <name evidence="6" type="ORF">DWX70_04185</name>
    <name evidence="5" type="ORF">F3B85_01460</name>
    <name evidence="4" type="ORF">F3D71_10370</name>
    <name evidence="7" type="ORF">SAMN05192581_102713</name>
</gene>
<evidence type="ECO:0000313" key="6">
    <source>
        <dbReference type="EMBL" id="RGS87649.1"/>
    </source>
</evidence>
<evidence type="ECO:0000313" key="7">
    <source>
        <dbReference type="EMBL" id="SDB77752.1"/>
    </source>
</evidence>